<feature type="binding site" evidence="5">
    <location>
        <position position="274"/>
    </location>
    <ligand>
        <name>(2E)-4-hydroxy-3-methylbut-2-enyl diphosphate</name>
        <dbReference type="ChEBI" id="CHEBI:128753"/>
    </ligand>
</feature>
<feature type="binding site" evidence="5">
    <location>
        <position position="176"/>
    </location>
    <ligand>
        <name>(2E)-4-hydroxy-3-methylbut-2-enyl diphosphate</name>
        <dbReference type="ChEBI" id="CHEBI:128753"/>
    </ligand>
</feature>
<evidence type="ECO:0000256" key="1">
    <source>
        <dbReference type="ARBA" id="ARBA00022485"/>
    </source>
</evidence>
<keyword evidence="4 5" id="KW-0411">Iron-sulfur</keyword>
<feature type="binding site" evidence="5">
    <location>
        <position position="41"/>
    </location>
    <ligand>
        <name>isopentenyl diphosphate</name>
        <dbReference type="ChEBI" id="CHEBI:128769"/>
    </ligand>
</feature>
<feature type="binding site" evidence="5">
    <location>
        <position position="273"/>
    </location>
    <ligand>
        <name>isopentenyl diphosphate</name>
        <dbReference type="ChEBI" id="CHEBI:128769"/>
    </ligand>
</feature>
<dbReference type="EC" id="1.17.7.4" evidence="5"/>
<evidence type="ECO:0000256" key="5">
    <source>
        <dbReference type="HAMAP-Rule" id="MF_00191"/>
    </source>
</evidence>
<dbReference type="CDD" id="cd13944">
    <property type="entry name" value="lytB_ispH"/>
    <property type="match status" value="1"/>
</dbReference>
<organism evidence="6 7">
    <name type="scientific">Prevotella melaninogenica DNF00666</name>
    <dbReference type="NCBI Taxonomy" id="1401073"/>
    <lineage>
        <taxon>Bacteria</taxon>
        <taxon>Pseudomonadati</taxon>
        <taxon>Bacteroidota</taxon>
        <taxon>Bacteroidia</taxon>
        <taxon>Bacteroidales</taxon>
        <taxon>Prevotellaceae</taxon>
        <taxon>Prevotella</taxon>
    </lineage>
</organism>
<feature type="binding site" evidence="5">
    <location>
        <position position="41"/>
    </location>
    <ligand>
        <name>dimethylallyl diphosphate</name>
        <dbReference type="ChEBI" id="CHEBI:57623"/>
    </ligand>
</feature>
<feature type="binding site" evidence="5">
    <location>
        <position position="97"/>
    </location>
    <ligand>
        <name>[4Fe-4S] cluster</name>
        <dbReference type="ChEBI" id="CHEBI:49883"/>
    </ligand>
</feature>
<keyword evidence="5" id="KW-0560">Oxidoreductase</keyword>
<keyword evidence="1 5" id="KW-0004">4Fe-4S</keyword>
<dbReference type="GO" id="GO:0019288">
    <property type="term" value="P:isopentenyl diphosphate biosynthetic process, methylerythritol 4-phosphate pathway"/>
    <property type="evidence" value="ECO:0007669"/>
    <property type="project" value="UniProtKB-UniRule"/>
</dbReference>
<feature type="binding site" evidence="5">
    <location>
        <position position="75"/>
    </location>
    <ligand>
        <name>(2E)-4-hydroxy-3-methylbut-2-enyl diphosphate</name>
        <dbReference type="ChEBI" id="CHEBI:128753"/>
    </ligand>
</feature>
<feature type="binding site" evidence="5">
    <location>
        <position position="41"/>
    </location>
    <ligand>
        <name>(2E)-4-hydroxy-3-methylbut-2-enyl diphosphate</name>
        <dbReference type="ChEBI" id="CHEBI:128753"/>
    </ligand>
</feature>
<dbReference type="InterPro" id="IPR003451">
    <property type="entry name" value="LytB/IspH"/>
</dbReference>
<dbReference type="NCBIfam" id="NF002187">
    <property type="entry name" value="PRK01045.1-1"/>
    <property type="match status" value="1"/>
</dbReference>
<dbReference type="Gene3D" id="3.40.50.11270">
    <property type="match status" value="1"/>
</dbReference>
<keyword evidence="2 5" id="KW-0479">Metal-binding</keyword>
<feature type="binding site" evidence="5">
    <location>
        <position position="273"/>
    </location>
    <ligand>
        <name>dimethylallyl diphosphate</name>
        <dbReference type="ChEBI" id="CHEBI:57623"/>
    </ligand>
</feature>
<dbReference type="GO" id="GO:0016114">
    <property type="term" value="P:terpenoid biosynthetic process"/>
    <property type="evidence" value="ECO:0007669"/>
    <property type="project" value="UniProtKB-UniRule"/>
</dbReference>
<dbReference type="GO" id="GO:0046872">
    <property type="term" value="F:metal ion binding"/>
    <property type="evidence" value="ECO:0007669"/>
    <property type="project" value="UniProtKB-KW"/>
</dbReference>
<protein>
    <recommendedName>
        <fullName evidence="5">4-hydroxy-3-methylbut-2-enyl diphosphate reductase</fullName>
        <shortName evidence="5">HMBPP reductase</shortName>
        <ecNumber evidence="5">1.17.7.4</ecNumber>
    </recommendedName>
</protein>
<evidence type="ECO:0000313" key="6">
    <source>
        <dbReference type="EMBL" id="KGF44987.1"/>
    </source>
</evidence>
<feature type="binding site" evidence="5">
    <location>
        <position position="274"/>
    </location>
    <ligand>
        <name>dimethylallyl diphosphate</name>
        <dbReference type="ChEBI" id="CHEBI:57623"/>
    </ligand>
</feature>
<dbReference type="GO" id="GO:0050992">
    <property type="term" value="P:dimethylallyl diphosphate biosynthetic process"/>
    <property type="evidence" value="ECO:0007669"/>
    <property type="project" value="UniProtKB-UniRule"/>
</dbReference>
<feature type="binding site" evidence="5">
    <location>
        <position position="275"/>
    </location>
    <ligand>
        <name>(2E)-4-hydroxy-3-methylbut-2-enyl diphosphate</name>
        <dbReference type="ChEBI" id="CHEBI:128753"/>
    </ligand>
</feature>
<comment type="catalytic activity">
    <reaction evidence="5">
        <text>isopentenyl diphosphate + 2 oxidized [2Fe-2S]-[ferredoxin] + H2O = (2E)-4-hydroxy-3-methylbut-2-enyl diphosphate + 2 reduced [2Fe-2S]-[ferredoxin] + 2 H(+)</text>
        <dbReference type="Rhea" id="RHEA:24488"/>
        <dbReference type="Rhea" id="RHEA-COMP:10000"/>
        <dbReference type="Rhea" id="RHEA-COMP:10001"/>
        <dbReference type="ChEBI" id="CHEBI:15377"/>
        <dbReference type="ChEBI" id="CHEBI:15378"/>
        <dbReference type="ChEBI" id="CHEBI:33737"/>
        <dbReference type="ChEBI" id="CHEBI:33738"/>
        <dbReference type="ChEBI" id="CHEBI:128753"/>
        <dbReference type="ChEBI" id="CHEBI:128769"/>
        <dbReference type="EC" id="1.17.7.4"/>
    </reaction>
</comment>
<feature type="binding site" evidence="5">
    <location>
        <position position="275"/>
    </location>
    <ligand>
        <name>dimethylallyl diphosphate</name>
        <dbReference type="ChEBI" id="CHEBI:57623"/>
    </ligand>
</feature>
<proteinExistence type="inferred from homology"/>
<comment type="pathway">
    <text evidence="5">Isoprenoid biosynthesis; isopentenyl diphosphate biosynthesis via DXP pathway; isopentenyl diphosphate from 1-deoxy-D-xylulose 5-phosphate: step 6/6.</text>
</comment>
<dbReference type="Gene3D" id="3.40.1010.20">
    <property type="entry name" value="4-hydroxy-3-methylbut-2-enyl diphosphate reductase, catalytic domain"/>
    <property type="match status" value="3"/>
</dbReference>
<dbReference type="RefSeq" id="WP_036866054.1">
    <property type="nucleotide sequence ID" value="NZ_JRNS01000467.1"/>
</dbReference>
<feature type="binding site" evidence="5">
    <location>
        <position position="176"/>
    </location>
    <ligand>
        <name>isopentenyl diphosphate</name>
        <dbReference type="ChEBI" id="CHEBI:128769"/>
    </ligand>
</feature>
<dbReference type="GO" id="GO:0051539">
    <property type="term" value="F:4 iron, 4 sulfur cluster binding"/>
    <property type="evidence" value="ECO:0007669"/>
    <property type="project" value="UniProtKB-UniRule"/>
</dbReference>
<dbReference type="UniPathway" id="UPA00056">
    <property type="reaction ID" value="UER00097"/>
</dbReference>
<feature type="binding site" evidence="5">
    <location>
        <position position="317"/>
    </location>
    <ligand>
        <name>isopentenyl diphosphate</name>
        <dbReference type="ChEBI" id="CHEBI:128769"/>
    </ligand>
</feature>
<feature type="binding site" evidence="5">
    <location>
        <position position="75"/>
    </location>
    <ligand>
        <name>dimethylallyl diphosphate</name>
        <dbReference type="ChEBI" id="CHEBI:57623"/>
    </ligand>
</feature>
<dbReference type="Proteomes" id="UP000029578">
    <property type="component" value="Unassembled WGS sequence"/>
</dbReference>
<feature type="binding site" evidence="5">
    <location>
        <position position="273"/>
    </location>
    <ligand>
        <name>(2E)-4-hydroxy-3-methylbut-2-enyl diphosphate</name>
        <dbReference type="ChEBI" id="CHEBI:128753"/>
    </ligand>
</feature>
<feature type="binding site" evidence="5">
    <location>
        <position position="13"/>
    </location>
    <ligand>
        <name>[4Fe-4S] cluster</name>
        <dbReference type="ChEBI" id="CHEBI:49883"/>
    </ligand>
</feature>
<feature type="binding site" evidence="5">
    <location>
        <position position="176"/>
    </location>
    <ligand>
        <name>dimethylallyl diphosphate</name>
        <dbReference type="ChEBI" id="CHEBI:57623"/>
    </ligand>
</feature>
<evidence type="ECO:0000256" key="4">
    <source>
        <dbReference type="ARBA" id="ARBA00023014"/>
    </source>
</evidence>
<evidence type="ECO:0000313" key="7">
    <source>
        <dbReference type="Proteomes" id="UP000029578"/>
    </source>
</evidence>
<feature type="binding site" evidence="5">
    <location>
        <position position="317"/>
    </location>
    <ligand>
        <name>(2E)-4-hydroxy-3-methylbut-2-enyl diphosphate</name>
        <dbReference type="ChEBI" id="CHEBI:128753"/>
    </ligand>
</feature>
<dbReference type="AlphaFoldDB" id="A0A096BQN7"/>
<dbReference type="HAMAP" id="MF_00191">
    <property type="entry name" value="IspH"/>
    <property type="match status" value="1"/>
</dbReference>
<accession>A0A096BQN7</accession>
<comment type="similarity">
    <text evidence="5">Belongs to the IspH family.</text>
</comment>
<comment type="caution">
    <text evidence="6">The sequence shown here is derived from an EMBL/GenBank/DDBJ whole genome shotgun (WGS) entry which is preliminary data.</text>
</comment>
<keyword evidence="3 5" id="KW-0408">Iron</keyword>
<dbReference type="Pfam" id="PF02401">
    <property type="entry name" value="LYTB"/>
    <property type="match status" value="2"/>
</dbReference>
<reference evidence="6 7" key="1">
    <citation type="submission" date="2014-07" db="EMBL/GenBank/DDBJ databases">
        <authorList>
            <person name="McCorrison J."/>
            <person name="Sanka R."/>
            <person name="Torralba M."/>
            <person name="Gillis M."/>
            <person name="Haft D.H."/>
            <person name="Methe B."/>
            <person name="Sutton G."/>
            <person name="Nelson K.E."/>
        </authorList>
    </citation>
    <scope>NUCLEOTIDE SEQUENCE [LARGE SCALE GENOMIC DNA]</scope>
    <source>
        <strain evidence="6 7">DNF00666</strain>
    </source>
</reference>
<comment type="function">
    <text evidence="5">Catalyzes the conversion of 1-hydroxy-2-methyl-2-(E)-butenyl 4-diphosphate (HMBPP) into a mixture of isopentenyl diphosphate (IPP) and dimethylallyl diphosphate (DMAPP). Acts in the terminal step of the DOXP/MEP pathway for isoprenoid precursor biosynthesis.</text>
</comment>
<name>A0A096BQN7_9BACT</name>
<feature type="binding site" evidence="5">
    <location>
        <position position="75"/>
    </location>
    <ligand>
        <name>isopentenyl diphosphate</name>
        <dbReference type="ChEBI" id="CHEBI:128769"/>
    </ligand>
</feature>
<evidence type="ECO:0000256" key="2">
    <source>
        <dbReference type="ARBA" id="ARBA00022723"/>
    </source>
</evidence>
<comment type="pathway">
    <text evidence="5">Isoprenoid biosynthesis; dimethylallyl diphosphate biosynthesis; dimethylallyl diphosphate from (2E)-4-hydroxy-3-methylbutenyl diphosphate: step 1/1.</text>
</comment>
<feature type="binding site" evidence="5">
    <location>
        <position position="245"/>
    </location>
    <ligand>
        <name>[4Fe-4S] cluster</name>
        <dbReference type="ChEBI" id="CHEBI:49883"/>
    </ligand>
</feature>
<dbReference type="EMBL" id="JRNS01000467">
    <property type="protein sequence ID" value="KGF44987.1"/>
    <property type="molecule type" value="Genomic_DNA"/>
</dbReference>
<dbReference type="PANTHER" id="PTHR30426:SF0">
    <property type="entry name" value="4-HYDROXY-3-METHYLBUT-2-ENYL DIPHOSPHATE REDUCTASE"/>
    <property type="match status" value="1"/>
</dbReference>
<dbReference type="PANTHER" id="PTHR30426">
    <property type="entry name" value="4-HYDROXY-3-METHYLBUT-2-ENYL DIPHOSPHATE REDUCTASE"/>
    <property type="match status" value="1"/>
</dbReference>
<feature type="active site" description="Proton donor" evidence="5">
    <location>
        <position position="178"/>
    </location>
</feature>
<evidence type="ECO:0000256" key="3">
    <source>
        <dbReference type="ARBA" id="ARBA00023004"/>
    </source>
</evidence>
<keyword evidence="5" id="KW-0414">Isoprene biosynthesis</keyword>
<comment type="catalytic activity">
    <reaction evidence="5">
        <text>dimethylallyl diphosphate + 2 oxidized [2Fe-2S]-[ferredoxin] + H2O = (2E)-4-hydroxy-3-methylbut-2-enyl diphosphate + 2 reduced [2Fe-2S]-[ferredoxin] + 2 H(+)</text>
        <dbReference type="Rhea" id="RHEA:24825"/>
        <dbReference type="Rhea" id="RHEA-COMP:10000"/>
        <dbReference type="Rhea" id="RHEA-COMP:10001"/>
        <dbReference type="ChEBI" id="CHEBI:15377"/>
        <dbReference type="ChEBI" id="CHEBI:15378"/>
        <dbReference type="ChEBI" id="CHEBI:33737"/>
        <dbReference type="ChEBI" id="CHEBI:33738"/>
        <dbReference type="ChEBI" id="CHEBI:57623"/>
        <dbReference type="ChEBI" id="CHEBI:128753"/>
        <dbReference type="EC" id="1.17.7.4"/>
    </reaction>
</comment>
<feature type="binding site" evidence="5">
    <location>
        <position position="317"/>
    </location>
    <ligand>
        <name>dimethylallyl diphosphate</name>
        <dbReference type="ChEBI" id="CHEBI:57623"/>
    </ligand>
</feature>
<feature type="binding site" evidence="5">
    <location>
        <position position="275"/>
    </location>
    <ligand>
        <name>isopentenyl diphosphate</name>
        <dbReference type="ChEBI" id="CHEBI:128769"/>
    </ligand>
</feature>
<dbReference type="UniPathway" id="UPA00059">
    <property type="reaction ID" value="UER00105"/>
</dbReference>
<comment type="cofactor">
    <cofactor evidence="5">
        <name>[4Fe-4S] cluster</name>
        <dbReference type="ChEBI" id="CHEBI:49883"/>
    </cofactor>
    <text evidence="5">Binds 1 [4Fe-4S] cluster per subunit.</text>
</comment>
<feature type="binding site" evidence="5">
    <location>
        <position position="214"/>
    </location>
    <ligand>
        <name>(2E)-4-hydroxy-3-methylbut-2-enyl diphosphate</name>
        <dbReference type="ChEBI" id="CHEBI:128753"/>
    </ligand>
</feature>
<sequence>MLQIEIDNGSGFCFGVTTAIKKAEEELAKGTKLYCLGDIVHNSMEVERLTKKGLITINHEQMRELHNVKVLLRAHGEPPETYKLARRNNIEIIDATCPVVLALQRRIKTQYEKGHQPSYMISSKGGATVDEPSSLKPVTNEVVETSTSSVSLPPAVGEGQELSASSSIVIFGKNGHAEVLGLVGQTHSQAIVIEKFEDVKALDFNNDIYLYSQTTKSLDEFHKIIEYIQSHISPKAKFQSFDTICRQVANRMPNISTFAARHDLILFVAGRKSSNGKVLFHECLSVNPNSHQVESADEIDMSWFEGVETVGICGATSTPKWLMEECRDEILRRTK</sequence>
<gene>
    <name evidence="5" type="primary">ispH</name>
    <name evidence="6" type="ORF">HMPREF0661_09990</name>
</gene>
<dbReference type="GO" id="GO:0051745">
    <property type="term" value="F:4-hydroxy-3-methylbut-2-enyl diphosphate reductase activity"/>
    <property type="evidence" value="ECO:0007669"/>
    <property type="project" value="UniProtKB-UniRule"/>
</dbReference>
<feature type="binding site" evidence="5">
    <location>
        <position position="274"/>
    </location>
    <ligand>
        <name>isopentenyl diphosphate</name>
        <dbReference type="ChEBI" id="CHEBI:128769"/>
    </ligand>
</feature>